<dbReference type="SUPFAM" id="SSF101898">
    <property type="entry name" value="NHL repeat"/>
    <property type="match status" value="1"/>
</dbReference>
<feature type="chain" id="PRO_5045105912" evidence="2">
    <location>
        <begin position="22"/>
        <end position="882"/>
    </location>
</feature>
<accession>A0ABW8XZT6</accession>
<reference evidence="3 4" key="1">
    <citation type="submission" date="2024-06" db="EMBL/GenBank/DDBJ databases">
        <authorList>
            <person name="Kaempfer P."/>
            <person name="Viver T."/>
        </authorList>
    </citation>
    <scope>NUCLEOTIDE SEQUENCE [LARGE SCALE GENOMIC DNA]</scope>
    <source>
        <strain evidence="3 4">ST-37</strain>
    </source>
</reference>
<proteinExistence type="predicted"/>
<dbReference type="NCBIfam" id="TIGR04183">
    <property type="entry name" value="Por_Secre_tail"/>
    <property type="match status" value="1"/>
</dbReference>
<sequence length="882" mass="95234">MKRKLFSIAALALMTTSMIQAQTTIFALQSAWKYNDADVALPATWKDSNFDASSWAAGNGPLGYGDPVTTSFVSGVDTAYLIKDFTVNLADLSNTMEFGVRRDDGIIVYLNGEEVIRDNMPSGVVTHSTFSSTTIDGAAETAINIFSIPKNKFVQGNNRISIELHNRSASSSDLTIDAYLKTTVVTPPLGSVLTQGSSWKYKDDNQPQVAQWKDANFDISSWSTGDGPLGYGDPVTTTINSGLATAYFAKDFTANLADLSSNMELAVMRDDGIVVYLNGEEVVRDNMPSGTITHDTFSSTIIDGAAENTYNTFIIPKNKFVQGNNRIAIEVHNRDMQSSDLKMDAYIQNSTVVTPPVLNCTGTHISCFTSIVPTTQTSKLIIPVEHKYQLILKEGDNYTDGGGLVGGLNDFTAYVAKNNSSTDGYLSVNHETNPGGVTMAEINYNASTKLWQLTKSRAVSFSAPSLVQTIRNCSGGITPWGTVVTAEESVTANDINADGYKDYGWLVEINPVTAEVMSHNQAGTKDKLWEMGIMNHENVVINDAGTIAYYGEDGGTHMVYKYVMDTPNNLTSGNLYVLKLDQGLSNGNPVATTGQWIQIPNKLQADQNNTSSLAQSLGGTSFNGVEDVEISPLDGKIYFTAKGLDKVYRMTDNGMTLSNVETFVGGASTNYSFSTAQGIKTEAWGDGNDNLTFDELGNLWVLQDGGKNYIWVVGPDHTQANPNVRLFASMPAGSEPTGLTFTPDKKFGFFSIQHPNSTISTDVDATGNTIDYRGKSATIVVALQQFLGTSGTLGTVEVINENDVTVAPNPTSGIVKINSSKALKNLEITAYSIDGKIVFKKKVNGSTTNLDLDFTSQLQASRVLILNIEADGFQKTAKILKK</sequence>
<evidence type="ECO:0000256" key="1">
    <source>
        <dbReference type="ARBA" id="ARBA00022729"/>
    </source>
</evidence>
<organism evidence="3 4">
    <name type="scientific">Chryseobacterium terrae</name>
    <dbReference type="NCBI Taxonomy" id="3163299"/>
    <lineage>
        <taxon>Bacteria</taxon>
        <taxon>Pseudomonadati</taxon>
        <taxon>Bacteroidota</taxon>
        <taxon>Flavobacteriia</taxon>
        <taxon>Flavobacteriales</taxon>
        <taxon>Weeksellaceae</taxon>
        <taxon>Chryseobacterium group</taxon>
        <taxon>Chryseobacterium</taxon>
    </lineage>
</organism>
<dbReference type="InterPro" id="IPR026444">
    <property type="entry name" value="Secre_tail"/>
</dbReference>
<keyword evidence="1 2" id="KW-0732">Signal</keyword>
<keyword evidence="4" id="KW-1185">Reference proteome</keyword>
<comment type="caution">
    <text evidence="3">The sequence shown here is derived from an EMBL/GenBank/DDBJ whole genome shotgun (WGS) entry which is preliminary data.</text>
</comment>
<name>A0ABW8XZT6_9FLAO</name>
<gene>
    <name evidence="3" type="ORF">ABS765_05165</name>
</gene>
<dbReference type="RefSeq" id="WP_408088234.1">
    <property type="nucleotide sequence ID" value="NZ_JBELPY010000002.1"/>
</dbReference>
<feature type="signal peptide" evidence="2">
    <location>
        <begin position="1"/>
        <end position="21"/>
    </location>
</feature>
<dbReference type="EMBL" id="JBELPY010000002">
    <property type="protein sequence ID" value="MFL9833414.1"/>
    <property type="molecule type" value="Genomic_DNA"/>
</dbReference>
<evidence type="ECO:0000313" key="3">
    <source>
        <dbReference type="EMBL" id="MFL9833414.1"/>
    </source>
</evidence>
<dbReference type="PANTHER" id="PTHR35399">
    <property type="entry name" value="SLR8030 PROTEIN"/>
    <property type="match status" value="1"/>
</dbReference>
<protein>
    <submittedName>
        <fullName evidence="3">Alkaline phosphatase PhoX</fullName>
    </submittedName>
</protein>
<dbReference type="Pfam" id="PF05787">
    <property type="entry name" value="PhoX"/>
    <property type="match status" value="1"/>
</dbReference>
<evidence type="ECO:0000313" key="4">
    <source>
        <dbReference type="Proteomes" id="UP001629058"/>
    </source>
</evidence>
<dbReference type="Gene3D" id="2.60.120.260">
    <property type="entry name" value="Galactose-binding domain-like"/>
    <property type="match status" value="2"/>
</dbReference>
<dbReference type="PANTHER" id="PTHR35399:SF2">
    <property type="entry name" value="DUF839 DOMAIN-CONTAINING PROTEIN"/>
    <property type="match status" value="1"/>
</dbReference>
<evidence type="ECO:0000256" key="2">
    <source>
        <dbReference type="SAM" id="SignalP"/>
    </source>
</evidence>
<dbReference type="InterPro" id="IPR008557">
    <property type="entry name" value="PhoX"/>
</dbReference>
<dbReference type="Proteomes" id="UP001629058">
    <property type="component" value="Unassembled WGS sequence"/>
</dbReference>